<dbReference type="InterPro" id="IPR000917">
    <property type="entry name" value="Sulfatase_N"/>
</dbReference>
<feature type="chain" id="PRO_5017595864" evidence="7">
    <location>
        <begin position="25"/>
        <end position="527"/>
    </location>
</feature>
<dbReference type="InterPro" id="IPR024607">
    <property type="entry name" value="Sulfatase_CS"/>
</dbReference>
<dbReference type="InterPro" id="IPR050738">
    <property type="entry name" value="Sulfatase"/>
</dbReference>
<sequence length="527" mass="58288">MKNITCLGLLSVPFCLGQHANAQAALQPEMSSPQKPNIIFILADDMGYGDVSAFNKDSHIHTQHIDRMAANGIMFTDAHSCSAVSTPTRYGILTGRYNWRSSLKSGVLYGYSRPIIPTTRSTIASMLKANGYVTACIGKWHLGWNWGTNPGHEKPNADALTDEDVDYSKPIANGPADLGFDYFYGFCGSLDMAPYVYIENRQPTTTQVTSVPAGKKPGFWRAGAIGNDFNHQDCLPNLTNRAVDYINRHANAEHPFFLYLPLPAPHTPILPAESFKGKTGLGDYGDFALMVDDVVGQVREALQRNGIDSNTIVVFTTDNGCSPAAGIPDMTAKGHHANYIWRGMKADLFDGGHRVPTILEWADGATKGICEQTICLNDFYASFAALNNYPLKDNEAEDSYNILPLIRNPHYAETIREATVHHSIRGEFAIRKGDWKLLCSPSSGGWSYPKPGVDKEAIAKLPPLQLYNMKEDPTESRNVYSEHPEIVNELKDLLQKYIREGRSTPGRSQPNDAVNKWEQIKGIMQDD</sequence>
<keyword evidence="2" id="KW-0479">Metal-binding</keyword>
<dbReference type="CDD" id="cd16143">
    <property type="entry name" value="ARS_like"/>
    <property type="match status" value="1"/>
</dbReference>
<accession>A0A3E5AW37</accession>
<comment type="similarity">
    <text evidence="1">Belongs to the sulfatase family.</text>
</comment>
<dbReference type="EMBL" id="QSUL01000041">
    <property type="protein sequence ID" value="RGN29547.1"/>
    <property type="molecule type" value="Genomic_DNA"/>
</dbReference>
<evidence type="ECO:0000256" key="1">
    <source>
        <dbReference type="ARBA" id="ARBA00008779"/>
    </source>
</evidence>
<comment type="PTM">
    <text evidence="5">The conversion to 3-oxoalanine (also known as C-formylglycine, FGly), of a serine or cysteine residue in prokaryotes and of a cysteine residue in eukaryotes, is critical for catalytic activity.</text>
</comment>
<evidence type="ECO:0000256" key="3">
    <source>
        <dbReference type="ARBA" id="ARBA00022801"/>
    </source>
</evidence>
<organism evidence="9 10">
    <name type="scientific">Bacteroides oleiciplenus</name>
    <dbReference type="NCBI Taxonomy" id="626931"/>
    <lineage>
        <taxon>Bacteria</taxon>
        <taxon>Pseudomonadati</taxon>
        <taxon>Bacteroidota</taxon>
        <taxon>Bacteroidia</taxon>
        <taxon>Bacteroidales</taxon>
        <taxon>Bacteroidaceae</taxon>
        <taxon>Bacteroides</taxon>
    </lineage>
</organism>
<dbReference type="Gene3D" id="3.40.720.10">
    <property type="entry name" value="Alkaline Phosphatase, subunit A"/>
    <property type="match status" value="1"/>
</dbReference>
<protein>
    <submittedName>
        <fullName evidence="9">Arylsulfatase</fullName>
    </submittedName>
</protein>
<evidence type="ECO:0000313" key="10">
    <source>
        <dbReference type="Proteomes" id="UP000260983"/>
    </source>
</evidence>
<comment type="caution">
    <text evidence="9">The sequence shown here is derived from an EMBL/GenBank/DDBJ whole genome shotgun (WGS) entry which is preliminary data.</text>
</comment>
<keyword evidence="3" id="KW-0378">Hydrolase</keyword>
<feature type="domain" description="Sulfatase N-terminal" evidence="8">
    <location>
        <begin position="36"/>
        <end position="386"/>
    </location>
</feature>
<evidence type="ECO:0000256" key="6">
    <source>
        <dbReference type="SAM" id="MobiDB-lite"/>
    </source>
</evidence>
<dbReference type="SUPFAM" id="SSF53649">
    <property type="entry name" value="Alkaline phosphatase-like"/>
    <property type="match status" value="1"/>
</dbReference>
<dbReference type="Gene3D" id="3.30.1120.10">
    <property type="match status" value="1"/>
</dbReference>
<evidence type="ECO:0000256" key="5">
    <source>
        <dbReference type="PIRSR" id="PIRSR600917-52"/>
    </source>
</evidence>
<dbReference type="RefSeq" id="WP_117725818.1">
    <property type="nucleotide sequence ID" value="NZ_CAUGNI010000072.1"/>
</dbReference>
<feature type="signal peptide" evidence="7">
    <location>
        <begin position="1"/>
        <end position="24"/>
    </location>
</feature>
<dbReference type="PANTHER" id="PTHR42693">
    <property type="entry name" value="ARYLSULFATASE FAMILY MEMBER"/>
    <property type="match status" value="1"/>
</dbReference>
<evidence type="ECO:0000313" key="9">
    <source>
        <dbReference type="EMBL" id="RGN29547.1"/>
    </source>
</evidence>
<dbReference type="Pfam" id="PF00884">
    <property type="entry name" value="Sulfatase"/>
    <property type="match status" value="1"/>
</dbReference>
<dbReference type="AlphaFoldDB" id="A0A3E5AW37"/>
<dbReference type="PROSITE" id="PS00523">
    <property type="entry name" value="SULFATASE_1"/>
    <property type="match status" value="1"/>
</dbReference>
<evidence type="ECO:0000256" key="2">
    <source>
        <dbReference type="ARBA" id="ARBA00022723"/>
    </source>
</evidence>
<dbReference type="Proteomes" id="UP000260983">
    <property type="component" value="Unassembled WGS sequence"/>
</dbReference>
<dbReference type="InterPro" id="IPR017850">
    <property type="entry name" value="Alkaline_phosphatase_core_sf"/>
</dbReference>
<dbReference type="GO" id="GO:0046872">
    <property type="term" value="F:metal ion binding"/>
    <property type="evidence" value="ECO:0007669"/>
    <property type="project" value="UniProtKB-KW"/>
</dbReference>
<name>A0A3E5AW37_9BACE</name>
<reference evidence="9 10" key="1">
    <citation type="submission" date="2018-08" db="EMBL/GenBank/DDBJ databases">
        <title>A genome reference for cultivated species of the human gut microbiota.</title>
        <authorList>
            <person name="Zou Y."/>
            <person name="Xue W."/>
            <person name="Luo G."/>
        </authorList>
    </citation>
    <scope>NUCLEOTIDE SEQUENCE [LARGE SCALE GENOMIC DNA]</scope>
    <source>
        <strain evidence="9 10">OM05-15BH</strain>
    </source>
</reference>
<dbReference type="GO" id="GO:0004065">
    <property type="term" value="F:arylsulfatase activity"/>
    <property type="evidence" value="ECO:0007669"/>
    <property type="project" value="TreeGrafter"/>
</dbReference>
<gene>
    <name evidence="9" type="ORF">DXB65_24060</name>
</gene>
<dbReference type="PANTHER" id="PTHR42693:SF53">
    <property type="entry name" value="ENDO-4-O-SULFATASE"/>
    <property type="match status" value="1"/>
</dbReference>
<keyword evidence="7" id="KW-0732">Signal</keyword>
<proteinExistence type="inferred from homology"/>
<dbReference type="PROSITE" id="PS00149">
    <property type="entry name" value="SULFATASE_2"/>
    <property type="match status" value="1"/>
</dbReference>
<evidence type="ECO:0000259" key="8">
    <source>
        <dbReference type="Pfam" id="PF00884"/>
    </source>
</evidence>
<keyword evidence="4" id="KW-0106">Calcium</keyword>
<evidence type="ECO:0000256" key="7">
    <source>
        <dbReference type="SAM" id="SignalP"/>
    </source>
</evidence>
<feature type="region of interest" description="Disordered" evidence="6">
    <location>
        <begin position="501"/>
        <end position="527"/>
    </location>
</feature>
<feature type="modified residue" description="3-oxoalanine (Ser)" evidence="5">
    <location>
        <position position="85"/>
    </location>
</feature>
<evidence type="ECO:0000256" key="4">
    <source>
        <dbReference type="ARBA" id="ARBA00022837"/>
    </source>
</evidence>